<keyword evidence="2" id="KW-1133">Transmembrane helix</keyword>
<organism evidence="3 4">
    <name type="scientific">Shewanella avicenniae</name>
    <dbReference type="NCBI Taxonomy" id="2814294"/>
    <lineage>
        <taxon>Bacteria</taxon>
        <taxon>Pseudomonadati</taxon>
        <taxon>Pseudomonadota</taxon>
        <taxon>Gammaproteobacteria</taxon>
        <taxon>Alteromonadales</taxon>
        <taxon>Shewanellaceae</taxon>
        <taxon>Shewanella</taxon>
    </lineage>
</organism>
<feature type="region of interest" description="Disordered" evidence="1">
    <location>
        <begin position="93"/>
        <end position="112"/>
    </location>
</feature>
<feature type="transmembrane region" description="Helical" evidence="2">
    <location>
        <begin position="21"/>
        <end position="45"/>
    </location>
</feature>
<keyword evidence="2" id="KW-0812">Transmembrane</keyword>
<evidence type="ECO:0000313" key="4">
    <source>
        <dbReference type="Proteomes" id="UP000662770"/>
    </source>
</evidence>
<dbReference type="NCBIfam" id="TIGR02532">
    <property type="entry name" value="IV_pilin_GFxxxE"/>
    <property type="match status" value="1"/>
</dbReference>
<name>A0ABX7QQT9_9GAMM</name>
<dbReference type="EMBL" id="CP071503">
    <property type="protein sequence ID" value="QSX33238.1"/>
    <property type="molecule type" value="Genomic_DNA"/>
</dbReference>
<sequence length="176" mass="19119">MKPSRLPLSRKDISMRANRGFTLIELIVGMVVFSISIVLLTSVLFPQSDHAANTMQRVRAAELGQSILNEIWGKAFDENTPMNGVPPCGSPSGVACSGNIGPEESSRNDYDDVDDYHGLTQDSPMLNSSDSYASSYPGYQFSVSVSLLDPNNKLIEVVVTTPAGEPIVFDLVRSNY</sequence>
<reference evidence="3 4" key="1">
    <citation type="submission" date="2021-03" db="EMBL/GenBank/DDBJ databases">
        <title>Novel species identification of genus Shewanella.</title>
        <authorList>
            <person name="Liu G."/>
            <person name="Zhang Q."/>
        </authorList>
    </citation>
    <scope>NUCLEOTIDE SEQUENCE [LARGE SCALE GENOMIC DNA]</scope>
    <source>
        <strain evidence="3 4">FJAT-51800</strain>
    </source>
</reference>
<evidence type="ECO:0000256" key="1">
    <source>
        <dbReference type="SAM" id="MobiDB-lite"/>
    </source>
</evidence>
<evidence type="ECO:0000256" key="2">
    <source>
        <dbReference type="SAM" id="Phobius"/>
    </source>
</evidence>
<accession>A0ABX7QQT9</accession>
<dbReference type="Proteomes" id="UP000662770">
    <property type="component" value="Chromosome"/>
</dbReference>
<dbReference type="Pfam" id="PF07963">
    <property type="entry name" value="N_methyl"/>
    <property type="match status" value="1"/>
</dbReference>
<evidence type="ECO:0000313" key="3">
    <source>
        <dbReference type="EMBL" id="QSX33238.1"/>
    </source>
</evidence>
<keyword evidence="2" id="KW-0472">Membrane</keyword>
<proteinExistence type="predicted"/>
<gene>
    <name evidence="3" type="ORF">JYB87_16160</name>
</gene>
<protein>
    <submittedName>
        <fullName evidence="3">Type II secretion system protein</fullName>
    </submittedName>
</protein>
<keyword evidence="4" id="KW-1185">Reference proteome</keyword>
<dbReference type="InterPro" id="IPR012902">
    <property type="entry name" value="N_methyl_site"/>
</dbReference>